<sequence>MAGGITPKRQPVDVYVGKVFKGLFRKRYDNYMLHAPEDEKGHPRPPSGQQVATWVVEAWEEIPEELLQKAWVTAGYKTMEEVKNGNPDLHQLTPYERDDIVRILDPIDGGKSTFHYLNVENEYGDDGEEDENAGWEIQPKNK</sequence>
<evidence type="ECO:0000259" key="2">
    <source>
        <dbReference type="Pfam" id="PF03184"/>
    </source>
</evidence>
<gene>
    <name evidence="3" type="ORF">CTEN210_07210</name>
</gene>
<proteinExistence type="predicted"/>
<keyword evidence="4" id="KW-1185">Reference proteome</keyword>
<dbReference type="EMBL" id="BLLK01000040">
    <property type="protein sequence ID" value="GFH50734.1"/>
    <property type="molecule type" value="Genomic_DNA"/>
</dbReference>
<reference evidence="3 4" key="1">
    <citation type="journal article" date="2021" name="Sci. Rep.">
        <title>The genome of the diatom Chaetoceros tenuissimus carries an ancient integrated fragment of an extant virus.</title>
        <authorList>
            <person name="Hongo Y."/>
            <person name="Kimura K."/>
            <person name="Takaki Y."/>
            <person name="Yoshida Y."/>
            <person name="Baba S."/>
            <person name="Kobayashi G."/>
            <person name="Nagasaki K."/>
            <person name="Hano T."/>
            <person name="Tomaru Y."/>
        </authorList>
    </citation>
    <scope>NUCLEOTIDE SEQUENCE [LARGE SCALE GENOMIC DNA]</scope>
    <source>
        <strain evidence="3 4">NIES-3715</strain>
    </source>
</reference>
<organism evidence="3 4">
    <name type="scientific">Chaetoceros tenuissimus</name>
    <dbReference type="NCBI Taxonomy" id="426638"/>
    <lineage>
        <taxon>Eukaryota</taxon>
        <taxon>Sar</taxon>
        <taxon>Stramenopiles</taxon>
        <taxon>Ochrophyta</taxon>
        <taxon>Bacillariophyta</taxon>
        <taxon>Coscinodiscophyceae</taxon>
        <taxon>Chaetocerotophycidae</taxon>
        <taxon>Chaetocerotales</taxon>
        <taxon>Chaetocerotaceae</taxon>
        <taxon>Chaetoceros</taxon>
    </lineage>
</organism>
<dbReference type="AlphaFoldDB" id="A0AAD3H5J8"/>
<accession>A0AAD3H5J8</accession>
<feature type="domain" description="DDE-1" evidence="2">
    <location>
        <begin position="8"/>
        <end position="71"/>
    </location>
</feature>
<evidence type="ECO:0000313" key="4">
    <source>
        <dbReference type="Proteomes" id="UP001054902"/>
    </source>
</evidence>
<dbReference type="Pfam" id="PF03184">
    <property type="entry name" value="DDE_1"/>
    <property type="match status" value="1"/>
</dbReference>
<name>A0AAD3H5J8_9STRA</name>
<dbReference type="InterPro" id="IPR004875">
    <property type="entry name" value="DDE_SF_endonuclease_dom"/>
</dbReference>
<dbReference type="Proteomes" id="UP001054902">
    <property type="component" value="Unassembled WGS sequence"/>
</dbReference>
<feature type="region of interest" description="Disordered" evidence="1">
    <location>
        <begin position="122"/>
        <end position="142"/>
    </location>
</feature>
<protein>
    <recommendedName>
        <fullName evidence="2">DDE-1 domain-containing protein</fullName>
    </recommendedName>
</protein>
<dbReference type="GO" id="GO:0003676">
    <property type="term" value="F:nucleic acid binding"/>
    <property type="evidence" value="ECO:0007669"/>
    <property type="project" value="InterPro"/>
</dbReference>
<feature type="compositionally biased region" description="Acidic residues" evidence="1">
    <location>
        <begin position="122"/>
        <end position="133"/>
    </location>
</feature>
<evidence type="ECO:0000313" key="3">
    <source>
        <dbReference type="EMBL" id="GFH50734.1"/>
    </source>
</evidence>
<comment type="caution">
    <text evidence="3">The sequence shown here is derived from an EMBL/GenBank/DDBJ whole genome shotgun (WGS) entry which is preliminary data.</text>
</comment>
<evidence type="ECO:0000256" key="1">
    <source>
        <dbReference type="SAM" id="MobiDB-lite"/>
    </source>
</evidence>